<dbReference type="Proteomes" id="UP000799755">
    <property type="component" value="Unassembled WGS sequence"/>
</dbReference>
<organism evidence="1 2">
    <name type="scientific">Lindgomyces ingoldianus</name>
    <dbReference type="NCBI Taxonomy" id="673940"/>
    <lineage>
        <taxon>Eukaryota</taxon>
        <taxon>Fungi</taxon>
        <taxon>Dikarya</taxon>
        <taxon>Ascomycota</taxon>
        <taxon>Pezizomycotina</taxon>
        <taxon>Dothideomycetes</taxon>
        <taxon>Pleosporomycetidae</taxon>
        <taxon>Pleosporales</taxon>
        <taxon>Lindgomycetaceae</taxon>
        <taxon>Lindgomyces</taxon>
    </lineage>
</organism>
<evidence type="ECO:0000313" key="2">
    <source>
        <dbReference type="Proteomes" id="UP000799755"/>
    </source>
</evidence>
<reference evidence="1" key="1">
    <citation type="journal article" date="2020" name="Stud. Mycol.">
        <title>101 Dothideomycetes genomes: a test case for predicting lifestyles and emergence of pathogens.</title>
        <authorList>
            <person name="Haridas S."/>
            <person name="Albert R."/>
            <person name="Binder M."/>
            <person name="Bloem J."/>
            <person name="Labutti K."/>
            <person name="Salamov A."/>
            <person name="Andreopoulos B."/>
            <person name="Baker S."/>
            <person name="Barry K."/>
            <person name="Bills G."/>
            <person name="Bluhm B."/>
            <person name="Cannon C."/>
            <person name="Castanera R."/>
            <person name="Culley D."/>
            <person name="Daum C."/>
            <person name="Ezra D."/>
            <person name="Gonzalez J."/>
            <person name="Henrissat B."/>
            <person name="Kuo A."/>
            <person name="Liang C."/>
            <person name="Lipzen A."/>
            <person name="Lutzoni F."/>
            <person name="Magnuson J."/>
            <person name="Mondo S."/>
            <person name="Nolan M."/>
            <person name="Ohm R."/>
            <person name="Pangilinan J."/>
            <person name="Park H.-J."/>
            <person name="Ramirez L."/>
            <person name="Alfaro M."/>
            <person name="Sun H."/>
            <person name="Tritt A."/>
            <person name="Yoshinaga Y."/>
            <person name="Zwiers L.-H."/>
            <person name="Turgeon B."/>
            <person name="Goodwin S."/>
            <person name="Spatafora J."/>
            <person name="Crous P."/>
            <person name="Grigoriev I."/>
        </authorList>
    </citation>
    <scope>NUCLEOTIDE SEQUENCE</scope>
    <source>
        <strain evidence="1">ATCC 200398</strain>
    </source>
</reference>
<protein>
    <submittedName>
        <fullName evidence="1">Uncharacterized protein</fullName>
    </submittedName>
</protein>
<keyword evidence="2" id="KW-1185">Reference proteome</keyword>
<sequence length="1129" mass="128308">MSKQLELCQSIVIVPDFILERHEEEDALLGVFDCQKCLPFKRCELYKVMKLLILKRCQVYVTFLSPLLNYHDIDHNRLVPYAVDLGQASRTKYYWVELMSNGYESCPEWLSTPSTWRLSKAVSARGHILSAEMMFTGGIVIGMWLLVNCASMAKTQLITVSQPPNDTEGGQTLSVSNLVIKSLWKLALIWFRRNVKRLFLYQLILPGSFGSSVLLFLLTPLARISRLSHGTATLLRCVHHLIQCIHSFELAIPAASRCGNRSTSSPPAPYFAIPYQTLTTVFALDAEPHIIIQIQRDMQCHRVWPRHSTDGKVYGTETMSFLEQTIYFDTLIYSGKISRITVGTLGHEIQKIDNVQKYPKRNSECIICVHCVTVTETTPATNQLVTLTLPIKVIDGTISENISRFSGWIPLKKPDTLAYRNRSELSLATVLPYGDSSKISIQLVFRLCPDAVLRLKTRSFVGSVISGLILLAVVTAKRLDIQYLGLIRRDEKANSNPKNFPVKIPHIAYLISFFISRPSSKHRRIYSAWLRARQVISSLHKNQLMERPYIANQTIDWLIKNRLVKGQAEGEVSRAWNSILQLEFPVMTGYATGPETPINGRRADLFTAHFFLLVQGNISFGMKRWLCIAAAWAGIRLQSMWKRAVLQPPALGVQFYYWMLEVSAFQFRFVTWDNLHCTKAVLVFVRPLRTTRRLAPQLQPELTSYLGHESQQKYLLAYLVIAQNHHLWTVIKIARSYVGCAMCEGEVIHGEPRWMGEFRACELQVITIRSRLPLILGSLSGVDSRLSDLDLAPRDAAARYDEPGMDSNTLIDIWFLKKSFGPLLPGAPGTPPIYSQSAWGFPFHTSCWHLMVKLFDYNINQQCLFDVLLSLPIQDGFLGWDHDYEGQQFEAGITPDVACGRYSGQTMLPEKIPISLLTKYSDTPPSRKNFYQYAPYSIEDNSGERDLGDPKGYLVFGSVFSHVPLFELGWKVDLLATQQGLIDISVCSLAQWYKNNQAWKYALRNVLGPLCPVFPCCTDEELKDYLLNTPQYLFLISSNSLHFGTHLPLSQNSTFAFGPALCAPRSSLRNLWARRISAYRHCSRTIFGRVLGTGNAMLFHFIVYGYLANWAWGELEVKGHRVFEERKNR</sequence>
<gene>
    <name evidence="1" type="ORF">BDR25DRAFT_351667</name>
</gene>
<name>A0ACB6R4E5_9PLEO</name>
<proteinExistence type="predicted"/>
<comment type="caution">
    <text evidence="1">The sequence shown here is derived from an EMBL/GenBank/DDBJ whole genome shotgun (WGS) entry which is preliminary data.</text>
</comment>
<evidence type="ECO:0000313" key="1">
    <source>
        <dbReference type="EMBL" id="KAF2474129.1"/>
    </source>
</evidence>
<dbReference type="EMBL" id="MU003498">
    <property type="protein sequence ID" value="KAF2474129.1"/>
    <property type="molecule type" value="Genomic_DNA"/>
</dbReference>
<accession>A0ACB6R4E5</accession>